<reference evidence="2" key="1">
    <citation type="submission" date="2018-08" db="EMBL/GenBank/DDBJ databases">
        <title>Identification of Burkholderia cepacia strains that express a Burkholderia pseudomallei-like capsular polysaccharide.</title>
        <authorList>
            <person name="Burtnick M.N."/>
            <person name="Vongsouvath M."/>
            <person name="Newton P."/>
            <person name="Wuthiekanun V."/>
            <person name="Limmathurotsakul D."/>
            <person name="Brett P.J."/>
            <person name="Chantratita N."/>
            <person name="Dance D.A."/>
        </authorList>
    </citation>
    <scope>NUCLEOTIDE SEQUENCE</scope>
    <source>
        <strain evidence="2">SBXCC001</strain>
    </source>
</reference>
<dbReference type="AlphaFoldDB" id="A0AAW9CJP6"/>
<evidence type="ECO:0000313" key="3">
    <source>
        <dbReference type="Proteomes" id="UP001272137"/>
    </source>
</evidence>
<evidence type="ECO:0000256" key="1">
    <source>
        <dbReference type="SAM" id="MobiDB-lite"/>
    </source>
</evidence>
<comment type="caution">
    <text evidence="2">The sequence shown here is derived from an EMBL/GenBank/DDBJ whole genome shotgun (WGS) entry which is preliminary data.</text>
</comment>
<sequence>MRYAGTTPRSPLPTRRPLICPRPRFSMNEIAPLEIGGLTFDD</sequence>
<proteinExistence type="predicted"/>
<organism evidence="2 3">
    <name type="scientific">Burkholderia thailandensis</name>
    <dbReference type="NCBI Taxonomy" id="57975"/>
    <lineage>
        <taxon>Bacteria</taxon>
        <taxon>Pseudomonadati</taxon>
        <taxon>Pseudomonadota</taxon>
        <taxon>Betaproteobacteria</taxon>
        <taxon>Burkholderiales</taxon>
        <taxon>Burkholderiaceae</taxon>
        <taxon>Burkholderia</taxon>
        <taxon>pseudomallei group</taxon>
    </lineage>
</organism>
<dbReference type="EMBL" id="QXCT01000001">
    <property type="protein sequence ID" value="MDW9250814.1"/>
    <property type="molecule type" value="Genomic_DNA"/>
</dbReference>
<feature type="compositionally biased region" description="Low complexity" evidence="1">
    <location>
        <begin position="1"/>
        <end position="18"/>
    </location>
</feature>
<evidence type="ECO:0000313" key="2">
    <source>
        <dbReference type="EMBL" id="MDW9250814.1"/>
    </source>
</evidence>
<name>A0AAW9CJP6_BURTH</name>
<dbReference type="Proteomes" id="UP001272137">
    <property type="component" value="Unassembled WGS sequence"/>
</dbReference>
<gene>
    <name evidence="2" type="ORF">C7S16_7030</name>
</gene>
<protein>
    <submittedName>
        <fullName evidence="2">Uncharacterized protein</fullName>
    </submittedName>
</protein>
<feature type="region of interest" description="Disordered" evidence="1">
    <location>
        <begin position="1"/>
        <end position="20"/>
    </location>
</feature>
<accession>A0AAW9CJP6</accession>